<dbReference type="Pfam" id="PF16935">
    <property type="entry name" value="Hol_Tox"/>
    <property type="match status" value="1"/>
</dbReference>
<gene>
    <name evidence="1" type="ORF">M5W83_18905</name>
</gene>
<sequence>MIAFGLFVIALLSFSNKK</sequence>
<name>A0ABT4FYK1_PANTH</name>
<comment type="caution">
    <text evidence="1">The sequence shown here is derived from an EMBL/GenBank/DDBJ whole genome shotgun (WGS) entry which is preliminary data.</text>
</comment>
<dbReference type="RefSeq" id="WP_220084700.1">
    <property type="nucleotide sequence ID" value="NZ_JBCNDO010000028.1"/>
</dbReference>
<accession>A0ABT4FYK1</accession>
<evidence type="ECO:0000313" key="1">
    <source>
        <dbReference type="EMBL" id="MCY9609219.1"/>
    </source>
</evidence>
<reference evidence="1 2" key="1">
    <citation type="submission" date="2022-05" db="EMBL/GenBank/DDBJ databases">
        <title>Genome Sequencing of Bee-Associated Microbes.</title>
        <authorList>
            <person name="Dunlap C."/>
        </authorList>
    </citation>
    <scope>NUCLEOTIDE SEQUENCE [LARGE SCALE GENOMIC DNA]</scope>
    <source>
        <strain evidence="1 2">NRRL B-14613</strain>
    </source>
</reference>
<proteinExistence type="predicted"/>
<dbReference type="EMBL" id="JAMDMM010000036">
    <property type="protein sequence ID" value="MCY9609219.1"/>
    <property type="molecule type" value="Genomic_DNA"/>
</dbReference>
<protein>
    <submittedName>
        <fullName evidence="1">Holin-like toxin</fullName>
    </submittedName>
</protein>
<evidence type="ECO:0000313" key="2">
    <source>
        <dbReference type="Proteomes" id="UP001209276"/>
    </source>
</evidence>
<dbReference type="InterPro" id="IPR031616">
    <property type="entry name" value="BsrE-like"/>
</dbReference>
<keyword evidence="2" id="KW-1185">Reference proteome</keyword>
<organism evidence="1 2">
    <name type="scientific">Paenibacillus thiaminolyticus</name>
    <name type="common">Bacillus thiaminolyticus</name>
    <dbReference type="NCBI Taxonomy" id="49283"/>
    <lineage>
        <taxon>Bacteria</taxon>
        <taxon>Bacillati</taxon>
        <taxon>Bacillota</taxon>
        <taxon>Bacilli</taxon>
        <taxon>Bacillales</taxon>
        <taxon>Paenibacillaceae</taxon>
        <taxon>Paenibacillus</taxon>
    </lineage>
</organism>
<dbReference type="Proteomes" id="UP001209276">
    <property type="component" value="Unassembled WGS sequence"/>
</dbReference>